<feature type="region of interest" description="Disordered" evidence="1">
    <location>
        <begin position="26"/>
        <end position="129"/>
    </location>
</feature>
<dbReference type="SUPFAM" id="SSF54236">
    <property type="entry name" value="Ubiquitin-like"/>
    <property type="match status" value="1"/>
</dbReference>
<gene>
    <name evidence="2" type="ORF">chiPu_0025222</name>
</gene>
<dbReference type="Gene3D" id="3.10.20.90">
    <property type="entry name" value="Phosphatidylinositol 3-kinase Catalytic Subunit, Chain A, domain 1"/>
    <property type="match status" value="1"/>
</dbReference>
<reference evidence="2 3" key="1">
    <citation type="journal article" date="2018" name="Nat. Ecol. Evol.">
        <title>Shark genomes provide insights into elasmobranch evolution and the origin of vertebrates.</title>
        <authorList>
            <person name="Hara Y"/>
            <person name="Yamaguchi K"/>
            <person name="Onimaru K"/>
            <person name="Kadota M"/>
            <person name="Koyanagi M"/>
            <person name="Keeley SD"/>
            <person name="Tatsumi K"/>
            <person name="Tanaka K"/>
            <person name="Motone F"/>
            <person name="Kageyama Y"/>
            <person name="Nozu R"/>
            <person name="Adachi N"/>
            <person name="Nishimura O"/>
            <person name="Nakagawa R"/>
            <person name="Tanegashima C"/>
            <person name="Kiyatake I"/>
            <person name="Matsumoto R"/>
            <person name="Murakumo K"/>
            <person name="Nishida K"/>
            <person name="Terakita A"/>
            <person name="Kuratani S"/>
            <person name="Sato K"/>
            <person name="Hyodo S Kuraku.S."/>
        </authorList>
    </citation>
    <scope>NUCLEOTIDE SEQUENCE [LARGE SCALE GENOMIC DNA]</scope>
</reference>
<dbReference type="EMBL" id="BEZZ01054477">
    <property type="protein sequence ID" value="GCC41322.1"/>
    <property type="molecule type" value="Genomic_DNA"/>
</dbReference>
<keyword evidence="3" id="KW-1185">Reference proteome</keyword>
<name>A0A401TFA2_CHIPU</name>
<organism evidence="2 3">
    <name type="scientific">Chiloscyllium punctatum</name>
    <name type="common">Brownbanded bambooshark</name>
    <name type="synonym">Hemiscyllium punctatum</name>
    <dbReference type="NCBI Taxonomy" id="137246"/>
    <lineage>
        <taxon>Eukaryota</taxon>
        <taxon>Metazoa</taxon>
        <taxon>Chordata</taxon>
        <taxon>Craniata</taxon>
        <taxon>Vertebrata</taxon>
        <taxon>Chondrichthyes</taxon>
        <taxon>Elasmobranchii</taxon>
        <taxon>Galeomorphii</taxon>
        <taxon>Galeoidea</taxon>
        <taxon>Orectolobiformes</taxon>
        <taxon>Hemiscylliidae</taxon>
        <taxon>Chiloscyllium</taxon>
    </lineage>
</organism>
<feature type="compositionally biased region" description="Low complexity" evidence="1">
    <location>
        <begin position="94"/>
        <end position="125"/>
    </location>
</feature>
<feature type="compositionally biased region" description="Low complexity" evidence="1">
    <location>
        <begin position="56"/>
        <end position="70"/>
    </location>
</feature>
<evidence type="ECO:0000256" key="1">
    <source>
        <dbReference type="SAM" id="MobiDB-lite"/>
    </source>
</evidence>
<proteinExistence type="predicted"/>
<dbReference type="AlphaFoldDB" id="A0A401TFA2"/>
<comment type="caution">
    <text evidence="2">The sequence shown here is derived from an EMBL/GenBank/DDBJ whole genome shotgun (WGS) entry which is preliminary data.</text>
</comment>
<evidence type="ECO:0000313" key="3">
    <source>
        <dbReference type="Proteomes" id="UP000287033"/>
    </source>
</evidence>
<dbReference type="Proteomes" id="UP000287033">
    <property type="component" value="Unassembled WGS sequence"/>
</dbReference>
<dbReference type="InterPro" id="IPR029071">
    <property type="entry name" value="Ubiquitin-like_domsf"/>
</dbReference>
<dbReference type="OrthoDB" id="9838240at2759"/>
<evidence type="ECO:0000313" key="2">
    <source>
        <dbReference type="EMBL" id="GCC41322.1"/>
    </source>
</evidence>
<sequence length="172" mass="18096">MRLLETGVPIDLIPCCFLLVDTNSRQTPTADTPSPGAQSRSCEQLKYGPYLGGGDTADSVSVTSAGSSNSDAEEINVSFISESPDSQEKKFWESTSLSSLDTSGIGSGSSSASSSSVSSTPITSSRTHKRSVSGISSYSTLSLPLYNQQVDDCCIIRVSLDVDNGNMYKSIL</sequence>
<accession>A0A401TFA2</accession>
<dbReference type="OMA" id="PCESPDG"/>
<protein>
    <submittedName>
        <fullName evidence="2">Uncharacterized protein</fullName>
    </submittedName>
</protein>
<feature type="non-terminal residue" evidence="2">
    <location>
        <position position="172"/>
    </location>
</feature>
<dbReference type="STRING" id="137246.A0A401TFA2"/>
<feature type="compositionally biased region" description="Polar residues" evidence="1">
    <location>
        <begin position="26"/>
        <end position="42"/>
    </location>
</feature>